<dbReference type="RefSeq" id="WP_126917613.1">
    <property type="nucleotide sequence ID" value="NZ_CP034587.1"/>
</dbReference>
<dbReference type="SUPFAM" id="SSF53335">
    <property type="entry name" value="S-adenosyl-L-methionine-dependent methyltransferases"/>
    <property type="match status" value="1"/>
</dbReference>
<keyword evidence="2" id="KW-0808">Transferase</keyword>
<dbReference type="OrthoDB" id="3779937at2"/>
<proteinExistence type="predicted"/>
<keyword evidence="3" id="KW-1185">Reference proteome</keyword>
<dbReference type="CDD" id="cd02440">
    <property type="entry name" value="AdoMet_MTases"/>
    <property type="match status" value="1"/>
</dbReference>
<name>A0A3S9PRW2_STRLT</name>
<reference evidence="2 3" key="1">
    <citation type="submission" date="2018-12" db="EMBL/GenBank/DDBJ databases">
        <title>The whole draft genome of Streptomyce luteoverticillatus CGMCC 15060.</title>
        <authorList>
            <person name="Feng Z."/>
            <person name="Chen G."/>
            <person name="Zhang J."/>
            <person name="Zhu H."/>
            <person name="Yu X."/>
            <person name="Zhang W."/>
            <person name="Zhang X."/>
        </authorList>
    </citation>
    <scope>NUCLEOTIDE SEQUENCE [LARGE SCALE GENOMIC DNA]</scope>
    <source>
        <strain evidence="2 3">CGMCC 15060</strain>
    </source>
</reference>
<organism evidence="2 3">
    <name type="scientific">Streptomyces luteoverticillatus</name>
    <name type="common">Streptoverticillium luteoverticillatus</name>
    <dbReference type="NCBI Taxonomy" id="66425"/>
    <lineage>
        <taxon>Bacteria</taxon>
        <taxon>Bacillati</taxon>
        <taxon>Actinomycetota</taxon>
        <taxon>Actinomycetes</taxon>
        <taxon>Kitasatosporales</taxon>
        <taxon>Streptomycetaceae</taxon>
        <taxon>Streptomyces</taxon>
    </lineage>
</organism>
<accession>A0A3S9PRW2</accession>
<sequence length="356" mass="39837">MDRRAEAARLRPAYQRELAQGTERFHHPRRADCPWCGSARLRTRLRTVDLLQRKPGTFVLDQCRDCAHSFQNPRLTADGLDFYYRDFYDGFSGEALKGFADAGFTRNRYLAAARSVLPFCRPRRWLDVGTSKGHFPQAAREIHPSTVFDGLDIGEGVEHAERLGHVTEGHRGRLTDLAPKLAGRYDVVSMFHCLEHTPDPRQELAAALAVLEPGGHLVIEVPDPECLTARILGRWWVPYFQPQHLHLIPAANLRDELESLGCTVVAVDRREPHIPVDLAGAVLLALSRFLPRDDAPWHPAPPGLLRRALRPALFWAAVPLLLAAFAVEQLTAPLVRRTRFSNAYRVVARVGGADGG</sequence>
<dbReference type="EMBL" id="CP034587">
    <property type="protein sequence ID" value="AZQ75111.1"/>
    <property type="molecule type" value="Genomic_DNA"/>
</dbReference>
<evidence type="ECO:0000256" key="1">
    <source>
        <dbReference type="SAM" id="Phobius"/>
    </source>
</evidence>
<dbReference type="InterPro" id="IPR029063">
    <property type="entry name" value="SAM-dependent_MTases_sf"/>
</dbReference>
<dbReference type="Proteomes" id="UP000267900">
    <property type="component" value="Chromosome"/>
</dbReference>
<keyword evidence="2" id="KW-0489">Methyltransferase</keyword>
<dbReference type="Gene3D" id="3.40.50.150">
    <property type="entry name" value="Vaccinia Virus protein VP39"/>
    <property type="match status" value="1"/>
</dbReference>
<dbReference type="GO" id="GO:0008168">
    <property type="term" value="F:methyltransferase activity"/>
    <property type="evidence" value="ECO:0007669"/>
    <property type="project" value="UniProtKB-KW"/>
</dbReference>
<keyword evidence="1" id="KW-0812">Transmembrane</keyword>
<dbReference type="GO" id="GO:0032259">
    <property type="term" value="P:methylation"/>
    <property type="evidence" value="ECO:0007669"/>
    <property type="project" value="UniProtKB-KW"/>
</dbReference>
<evidence type="ECO:0000313" key="2">
    <source>
        <dbReference type="EMBL" id="AZQ75111.1"/>
    </source>
</evidence>
<keyword evidence="1" id="KW-0472">Membrane</keyword>
<dbReference type="AlphaFoldDB" id="A0A3S9PRW2"/>
<dbReference type="Pfam" id="PF13489">
    <property type="entry name" value="Methyltransf_23"/>
    <property type="match status" value="1"/>
</dbReference>
<keyword evidence="1" id="KW-1133">Transmembrane helix</keyword>
<evidence type="ECO:0000313" key="3">
    <source>
        <dbReference type="Proteomes" id="UP000267900"/>
    </source>
</evidence>
<protein>
    <submittedName>
        <fullName evidence="2">Class I SAM-dependent methyltransferase</fullName>
    </submittedName>
</protein>
<feature type="transmembrane region" description="Helical" evidence="1">
    <location>
        <begin position="312"/>
        <end position="335"/>
    </location>
</feature>
<gene>
    <name evidence="2" type="ORF">EKH77_31695</name>
</gene>